<keyword evidence="3" id="KW-1185">Reference proteome</keyword>
<name>A0ABV5XV28_ARTRM</name>
<evidence type="ECO:0000313" key="3">
    <source>
        <dbReference type="Proteomes" id="UP001589702"/>
    </source>
</evidence>
<comment type="caution">
    <text evidence="2">The sequence shown here is derived from an EMBL/GenBank/DDBJ whole genome shotgun (WGS) entry which is preliminary data.</text>
</comment>
<feature type="region of interest" description="Disordered" evidence="1">
    <location>
        <begin position="193"/>
        <end position="215"/>
    </location>
</feature>
<gene>
    <name evidence="2" type="ORF">ACFFP1_03730</name>
</gene>
<evidence type="ECO:0000313" key="2">
    <source>
        <dbReference type="EMBL" id="MFB9818609.1"/>
    </source>
</evidence>
<dbReference type="Proteomes" id="UP001589702">
    <property type="component" value="Unassembled WGS sequence"/>
</dbReference>
<dbReference type="EMBL" id="JBHMBC010000007">
    <property type="protein sequence ID" value="MFB9818609.1"/>
    <property type="molecule type" value="Genomic_DNA"/>
</dbReference>
<protein>
    <submittedName>
        <fullName evidence="2">Uncharacterized protein</fullName>
    </submittedName>
</protein>
<proteinExistence type="predicted"/>
<reference evidence="2 3" key="1">
    <citation type="submission" date="2024-09" db="EMBL/GenBank/DDBJ databases">
        <authorList>
            <person name="Sun Q."/>
            <person name="Mori K."/>
        </authorList>
    </citation>
    <scope>NUCLEOTIDE SEQUENCE [LARGE SCALE GENOMIC DNA]</scope>
    <source>
        <strain evidence="2 3">JCM 1334</strain>
    </source>
</reference>
<evidence type="ECO:0000256" key="1">
    <source>
        <dbReference type="SAM" id="MobiDB-lite"/>
    </source>
</evidence>
<accession>A0ABV5XV28</accession>
<organism evidence="2 3">
    <name type="scientific">Arthrobacter ramosus</name>
    <dbReference type="NCBI Taxonomy" id="1672"/>
    <lineage>
        <taxon>Bacteria</taxon>
        <taxon>Bacillati</taxon>
        <taxon>Actinomycetota</taxon>
        <taxon>Actinomycetes</taxon>
        <taxon>Micrococcales</taxon>
        <taxon>Micrococcaceae</taxon>
        <taxon>Arthrobacter</taxon>
    </lineage>
</organism>
<dbReference type="RefSeq" id="WP_234748928.1">
    <property type="nucleotide sequence ID" value="NZ_BAAAWN010000001.1"/>
</dbReference>
<sequence length="215" mass="22945">MRVQSSQELQAMLGNLRAPDGVMSRLIDEAAIQDMQDSMAVGPADMTTDPAKCRDLLKAGELVDYRIPTAAAVLGPQANMSVIMASSDDSGYFWQGMYSIDKVLGYCTEVTISSGNQYVHSSLTRLNLDLHGSKSFTYVTTITGSGSPIHVLRMVTMSGNLFVTGVHPLPDARPTDAVIRELSSYVNAIVDHAGDPVPTTPATKQPTPPQTGNSA</sequence>